<organism evidence="7 8">
    <name type="scientific">Pedobacter africanus</name>
    <dbReference type="NCBI Taxonomy" id="151894"/>
    <lineage>
        <taxon>Bacteria</taxon>
        <taxon>Pseudomonadati</taxon>
        <taxon>Bacteroidota</taxon>
        <taxon>Sphingobacteriia</taxon>
        <taxon>Sphingobacteriales</taxon>
        <taxon>Sphingobacteriaceae</taxon>
        <taxon>Pedobacter</taxon>
    </lineage>
</organism>
<keyword evidence="8" id="KW-1185">Reference proteome</keyword>
<protein>
    <submittedName>
        <fullName evidence="7">RNA polymerase sigma-70 factor, ECF subfamily</fullName>
    </submittedName>
</protein>
<dbReference type="InterPro" id="IPR013325">
    <property type="entry name" value="RNA_pol_sigma_r2"/>
</dbReference>
<dbReference type="EMBL" id="FWXT01000002">
    <property type="protein sequence ID" value="SMC90320.1"/>
    <property type="molecule type" value="Genomic_DNA"/>
</dbReference>
<dbReference type="GO" id="GO:0006352">
    <property type="term" value="P:DNA-templated transcription initiation"/>
    <property type="evidence" value="ECO:0007669"/>
    <property type="project" value="InterPro"/>
</dbReference>
<dbReference type="NCBIfam" id="TIGR02937">
    <property type="entry name" value="sigma70-ECF"/>
    <property type="match status" value="1"/>
</dbReference>
<evidence type="ECO:0000256" key="3">
    <source>
        <dbReference type="ARBA" id="ARBA00023082"/>
    </source>
</evidence>
<dbReference type="Pfam" id="PF04542">
    <property type="entry name" value="Sigma70_r2"/>
    <property type="match status" value="1"/>
</dbReference>
<evidence type="ECO:0000259" key="5">
    <source>
        <dbReference type="Pfam" id="PF04542"/>
    </source>
</evidence>
<dbReference type="GO" id="GO:0003677">
    <property type="term" value="F:DNA binding"/>
    <property type="evidence" value="ECO:0007669"/>
    <property type="project" value="InterPro"/>
</dbReference>
<dbReference type="InterPro" id="IPR013249">
    <property type="entry name" value="RNA_pol_sigma70_r4_t2"/>
</dbReference>
<dbReference type="InterPro" id="IPR007627">
    <property type="entry name" value="RNA_pol_sigma70_r2"/>
</dbReference>
<dbReference type="PANTHER" id="PTHR43133">
    <property type="entry name" value="RNA POLYMERASE ECF-TYPE SIGMA FACTO"/>
    <property type="match status" value="1"/>
</dbReference>
<evidence type="ECO:0000259" key="6">
    <source>
        <dbReference type="Pfam" id="PF08281"/>
    </source>
</evidence>
<feature type="domain" description="RNA polymerase sigma-70 region 2" evidence="5">
    <location>
        <begin position="24"/>
        <end position="89"/>
    </location>
</feature>
<feature type="domain" description="RNA polymerase sigma factor 70 region 4 type 2" evidence="6">
    <location>
        <begin position="123"/>
        <end position="171"/>
    </location>
</feature>
<dbReference type="RefSeq" id="WP_084240202.1">
    <property type="nucleotide sequence ID" value="NZ_FWXT01000002.1"/>
</dbReference>
<accession>A0A1W2CYS4</accession>
<name>A0A1W2CYS4_9SPHI</name>
<evidence type="ECO:0000256" key="2">
    <source>
        <dbReference type="ARBA" id="ARBA00023015"/>
    </source>
</evidence>
<evidence type="ECO:0000256" key="1">
    <source>
        <dbReference type="ARBA" id="ARBA00010641"/>
    </source>
</evidence>
<sequence length="195" mass="22832">MDHIDEYSLLQLVSAGDEVAFTVLYERYHIRLYLFIKRYLKSAQLSDDICQNVFLKIWERKEELSGIHTFNAYAFTIAKRLCLDFLKRAAIEQTAMNLILQAYPLHNNPSEDNHQYNEYLRFIDRTLLKLPPQSQQIFKLCRQQFKSYDEAAAILGISRHAIKKHMVRSMKVLRVAAETELGISLSVLVCFLTRL</sequence>
<evidence type="ECO:0000313" key="8">
    <source>
        <dbReference type="Proteomes" id="UP000192756"/>
    </source>
</evidence>
<dbReference type="GO" id="GO:0016987">
    <property type="term" value="F:sigma factor activity"/>
    <property type="evidence" value="ECO:0007669"/>
    <property type="project" value="UniProtKB-KW"/>
</dbReference>
<dbReference type="STRING" id="151894.SAMN04488524_3421"/>
<dbReference type="InterPro" id="IPR014284">
    <property type="entry name" value="RNA_pol_sigma-70_dom"/>
</dbReference>
<keyword evidence="2" id="KW-0805">Transcription regulation</keyword>
<evidence type="ECO:0000313" key="7">
    <source>
        <dbReference type="EMBL" id="SMC90320.1"/>
    </source>
</evidence>
<gene>
    <name evidence="7" type="ORF">SAMN04488524_3421</name>
</gene>
<dbReference type="InterPro" id="IPR039425">
    <property type="entry name" value="RNA_pol_sigma-70-like"/>
</dbReference>
<dbReference type="SUPFAM" id="SSF88946">
    <property type="entry name" value="Sigma2 domain of RNA polymerase sigma factors"/>
    <property type="match status" value="1"/>
</dbReference>
<comment type="similarity">
    <text evidence="1">Belongs to the sigma-70 factor family. ECF subfamily.</text>
</comment>
<dbReference type="Gene3D" id="1.10.10.10">
    <property type="entry name" value="Winged helix-like DNA-binding domain superfamily/Winged helix DNA-binding domain"/>
    <property type="match status" value="1"/>
</dbReference>
<dbReference type="AlphaFoldDB" id="A0A1W2CYS4"/>
<evidence type="ECO:0000256" key="4">
    <source>
        <dbReference type="ARBA" id="ARBA00023163"/>
    </source>
</evidence>
<proteinExistence type="inferred from homology"/>
<dbReference type="Pfam" id="PF08281">
    <property type="entry name" value="Sigma70_r4_2"/>
    <property type="match status" value="1"/>
</dbReference>
<dbReference type="InterPro" id="IPR013324">
    <property type="entry name" value="RNA_pol_sigma_r3/r4-like"/>
</dbReference>
<dbReference type="OrthoDB" id="659577at2"/>
<reference evidence="8" key="1">
    <citation type="submission" date="2017-04" db="EMBL/GenBank/DDBJ databases">
        <authorList>
            <person name="Varghese N."/>
            <person name="Submissions S."/>
        </authorList>
    </citation>
    <scope>NUCLEOTIDE SEQUENCE [LARGE SCALE GENOMIC DNA]</scope>
    <source>
        <strain evidence="8">DSM 12126</strain>
    </source>
</reference>
<keyword evidence="3" id="KW-0731">Sigma factor</keyword>
<dbReference type="InterPro" id="IPR036388">
    <property type="entry name" value="WH-like_DNA-bd_sf"/>
</dbReference>
<dbReference type="PANTHER" id="PTHR43133:SF46">
    <property type="entry name" value="RNA POLYMERASE SIGMA-70 FACTOR ECF SUBFAMILY"/>
    <property type="match status" value="1"/>
</dbReference>
<dbReference type="SUPFAM" id="SSF88659">
    <property type="entry name" value="Sigma3 and sigma4 domains of RNA polymerase sigma factors"/>
    <property type="match status" value="1"/>
</dbReference>
<dbReference type="Proteomes" id="UP000192756">
    <property type="component" value="Unassembled WGS sequence"/>
</dbReference>
<keyword evidence="4" id="KW-0804">Transcription</keyword>
<dbReference type="Gene3D" id="1.10.1740.10">
    <property type="match status" value="1"/>
</dbReference>